<keyword evidence="3" id="KW-1185">Reference proteome</keyword>
<reference evidence="2 3" key="1">
    <citation type="submission" date="2023-08" db="EMBL/GenBank/DDBJ databases">
        <title>Implementing the SeqCode for naming new Mesorhizobium species isolated from Vachellia karroo root nodules.</title>
        <authorList>
            <person name="Van Lill M."/>
        </authorList>
    </citation>
    <scope>NUCLEOTIDE SEQUENCE [LARGE SCALE GENOMIC DNA]</scope>
    <source>
        <strain evidence="2 3">MSK 1335</strain>
    </source>
</reference>
<feature type="domain" description="NAD(P)-binding" evidence="1">
    <location>
        <begin position="24"/>
        <end position="131"/>
    </location>
</feature>
<dbReference type="InterPro" id="IPR016040">
    <property type="entry name" value="NAD(P)-bd_dom"/>
</dbReference>
<protein>
    <submittedName>
        <fullName evidence="2">NAD(P)H-binding protein</fullName>
    </submittedName>
</protein>
<dbReference type="RefSeq" id="WP_320231865.1">
    <property type="nucleotide sequence ID" value="NZ_JAVIJF010000004.1"/>
</dbReference>
<evidence type="ECO:0000259" key="1">
    <source>
        <dbReference type="Pfam" id="PF13460"/>
    </source>
</evidence>
<dbReference type="Pfam" id="PF13460">
    <property type="entry name" value="NAD_binding_10"/>
    <property type="match status" value="1"/>
</dbReference>
<accession>A0ABU4ZFI8</accession>
<gene>
    <name evidence="2" type="ORF">RFM68_06355</name>
</gene>
<sequence>MTRYVLPSTVIGRSFHCVVTNEPRNVISIMNELNFGRLIQVSTASYRDPEDGFGLKSKALVTLFKVIARSSYDDIKATGELVADSDLDWTLVRSAFLKDGPADGGLAVGSYGRTKLGMKLSKGHPAKFLFDKVSSREFVRAAPGTAGHLQSDMEAHGRAHEHRYSSRHSRTLARSQ</sequence>
<dbReference type="Gene3D" id="3.40.50.720">
    <property type="entry name" value="NAD(P)-binding Rossmann-like Domain"/>
    <property type="match status" value="1"/>
</dbReference>
<evidence type="ECO:0000313" key="3">
    <source>
        <dbReference type="Proteomes" id="UP001276840"/>
    </source>
</evidence>
<name>A0ABU4ZFI8_9HYPH</name>
<dbReference type="Proteomes" id="UP001276840">
    <property type="component" value="Unassembled WGS sequence"/>
</dbReference>
<evidence type="ECO:0000313" key="2">
    <source>
        <dbReference type="EMBL" id="MDX8524119.1"/>
    </source>
</evidence>
<proteinExistence type="predicted"/>
<organism evidence="2 3">
    <name type="scientific">Mesorhizobium montanum</name>
    <dbReference type="NCBI Taxonomy" id="3072323"/>
    <lineage>
        <taxon>Bacteria</taxon>
        <taxon>Pseudomonadati</taxon>
        <taxon>Pseudomonadota</taxon>
        <taxon>Alphaproteobacteria</taxon>
        <taxon>Hyphomicrobiales</taxon>
        <taxon>Phyllobacteriaceae</taxon>
        <taxon>Mesorhizobium</taxon>
    </lineage>
</organism>
<dbReference type="EMBL" id="JAVIJF010000004">
    <property type="protein sequence ID" value="MDX8524119.1"/>
    <property type="molecule type" value="Genomic_DNA"/>
</dbReference>
<comment type="caution">
    <text evidence="2">The sequence shown here is derived from an EMBL/GenBank/DDBJ whole genome shotgun (WGS) entry which is preliminary data.</text>
</comment>